<dbReference type="InterPro" id="IPR017907">
    <property type="entry name" value="Znf_RING_CS"/>
</dbReference>
<dbReference type="EC" id="2.3.2.27" evidence="2"/>
<keyword evidence="3" id="KW-0808">Transferase</keyword>
<evidence type="ECO:0000256" key="8">
    <source>
        <dbReference type="PROSITE-ProRule" id="PRU00723"/>
    </source>
</evidence>
<dbReference type="Pfam" id="PF18044">
    <property type="entry name" value="zf-CCCH_4"/>
    <property type="match status" value="2"/>
</dbReference>
<dbReference type="InterPro" id="IPR036855">
    <property type="entry name" value="Znf_CCCH_sf"/>
</dbReference>
<keyword evidence="4 8" id="KW-0479">Metal-binding</keyword>
<reference evidence="12" key="1">
    <citation type="submission" date="2022-11" db="EMBL/GenBank/DDBJ databases">
        <title>Centuries of genome instability and evolution in soft-shell clam transmissible cancer (bioRxiv).</title>
        <authorList>
            <person name="Hart S.F.M."/>
            <person name="Yonemitsu M.A."/>
            <person name="Giersch R.M."/>
            <person name="Beal B.F."/>
            <person name="Arriagada G."/>
            <person name="Davis B.W."/>
            <person name="Ostrander E.A."/>
            <person name="Goff S.P."/>
            <person name="Metzger M.J."/>
        </authorList>
    </citation>
    <scope>NUCLEOTIDE SEQUENCE</scope>
    <source>
        <strain evidence="12">MELC-2E11</strain>
        <tissue evidence="12">Siphon/mantle</tissue>
    </source>
</reference>
<protein>
    <recommendedName>
        <fullName evidence="2">RING-type E3 ubiquitin transferase</fullName>
        <ecNumber evidence="2">2.3.2.27</ecNumber>
    </recommendedName>
</protein>
<feature type="domain" description="C3H1-type" evidence="11">
    <location>
        <begin position="8"/>
        <end position="35"/>
    </location>
</feature>
<evidence type="ECO:0000313" key="13">
    <source>
        <dbReference type="Proteomes" id="UP001164746"/>
    </source>
</evidence>
<dbReference type="EMBL" id="CP111025">
    <property type="protein sequence ID" value="WAR26897.1"/>
    <property type="molecule type" value="Genomic_DNA"/>
</dbReference>
<proteinExistence type="predicted"/>
<dbReference type="Pfam" id="PF14608">
    <property type="entry name" value="zf-CCCH_2"/>
    <property type="match status" value="2"/>
</dbReference>
<name>A0ABY7FZ24_MYAAR</name>
<feature type="domain" description="C3H1-type" evidence="11">
    <location>
        <begin position="36"/>
        <end position="63"/>
    </location>
</feature>
<organism evidence="12 13">
    <name type="scientific">Mya arenaria</name>
    <name type="common">Soft-shell clam</name>
    <dbReference type="NCBI Taxonomy" id="6604"/>
    <lineage>
        <taxon>Eukaryota</taxon>
        <taxon>Metazoa</taxon>
        <taxon>Spiralia</taxon>
        <taxon>Lophotrochozoa</taxon>
        <taxon>Mollusca</taxon>
        <taxon>Bivalvia</taxon>
        <taxon>Autobranchia</taxon>
        <taxon>Heteroconchia</taxon>
        <taxon>Euheterodonta</taxon>
        <taxon>Imparidentia</taxon>
        <taxon>Neoheterodontei</taxon>
        <taxon>Myida</taxon>
        <taxon>Myoidea</taxon>
        <taxon>Myidae</taxon>
        <taxon>Mya</taxon>
    </lineage>
</organism>
<dbReference type="Gene3D" id="3.30.40.10">
    <property type="entry name" value="Zinc/RING finger domain, C3HC4 (zinc finger)"/>
    <property type="match status" value="1"/>
</dbReference>
<keyword evidence="13" id="KW-1185">Reference proteome</keyword>
<feature type="domain" description="C3H1-type" evidence="11">
    <location>
        <begin position="325"/>
        <end position="354"/>
    </location>
</feature>
<feature type="compositionally biased region" description="Low complexity" evidence="9">
    <location>
        <begin position="81"/>
        <end position="98"/>
    </location>
</feature>
<evidence type="ECO:0000256" key="5">
    <source>
        <dbReference type="ARBA" id="ARBA00022737"/>
    </source>
</evidence>
<dbReference type="Proteomes" id="UP001164746">
    <property type="component" value="Chromosome 14"/>
</dbReference>
<dbReference type="InterPro" id="IPR000571">
    <property type="entry name" value="Znf_CCCH"/>
</dbReference>
<dbReference type="SUPFAM" id="SSF90229">
    <property type="entry name" value="CCCH zinc finger"/>
    <property type="match status" value="2"/>
</dbReference>
<dbReference type="SMART" id="SM00356">
    <property type="entry name" value="ZnF_C3H1"/>
    <property type="match status" value="4"/>
</dbReference>
<dbReference type="PROSITE" id="PS50089">
    <property type="entry name" value="ZF_RING_2"/>
    <property type="match status" value="1"/>
</dbReference>
<dbReference type="InterPro" id="IPR001841">
    <property type="entry name" value="Znf_RING"/>
</dbReference>
<evidence type="ECO:0000256" key="3">
    <source>
        <dbReference type="ARBA" id="ARBA00022679"/>
    </source>
</evidence>
<evidence type="ECO:0000256" key="2">
    <source>
        <dbReference type="ARBA" id="ARBA00012483"/>
    </source>
</evidence>
<dbReference type="PROSITE" id="PS50103">
    <property type="entry name" value="ZF_C3H1"/>
    <property type="match status" value="4"/>
</dbReference>
<feature type="region of interest" description="Disordered" evidence="9">
    <location>
        <begin position="63"/>
        <end position="98"/>
    </location>
</feature>
<dbReference type="InterPro" id="IPR045072">
    <property type="entry name" value="MKRN-like"/>
</dbReference>
<feature type="zinc finger region" description="C3H1-type" evidence="8">
    <location>
        <begin position="36"/>
        <end position="63"/>
    </location>
</feature>
<comment type="catalytic activity">
    <reaction evidence="1">
        <text>S-ubiquitinyl-[E2 ubiquitin-conjugating enzyme]-L-cysteine + [acceptor protein]-L-lysine = [E2 ubiquitin-conjugating enzyme]-L-cysteine + N(6)-ubiquitinyl-[acceptor protein]-L-lysine.</text>
        <dbReference type="EC" id="2.3.2.27"/>
    </reaction>
</comment>
<sequence>MAEGQIPFESKILCRYYVHGACRKGDNCNYSHDRHNPVDNVCKYYIRGSCTFGDRCRYDHIKPRSNFQPESQKKSTPLKPVPQKSHVPPPVSSSEPITSGMVSLKKALNKEPSTPTTPKPPEEWVKASEFVPGQPFQCSSIPNSYAHAAANNLENTEPSLSFDEVPVVSSGQLLCPFSADRECPYGDECEYRHGDVCDLCGLAVLLPGDEKQNLEHRQECLQQHERDMELSFAIARSKDKQCGVCMDIVLEKQPTAEQRFGILSDCSHCFCLACIRKWRASKQFDSKTIRSCPECRVQSDFVTPSAYWVDTKEDKIKLIQGYKQALGKKPCKYFDKGRGECPFNEKCFYLHMNPDGTKAEPNPRRRNADGSLDYEERVTFWDFFQERQERLQNLLLMLEDDIASLLINLNFFSDSEEESDDDDDFLLF</sequence>
<evidence type="ECO:0000259" key="11">
    <source>
        <dbReference type="PROSITE" id="PS50103"/>
    </source>
</evidence>
<dbReference type="Gene3D" id="4.10.1000.10">
    <property type="entry name" value="Zinc finger, CCCH-type"/>
    <property type="match status" value="1"/>
</dbReference>
<evidence type="ECO:0000256" key="9">
    <source>
        <dbReference type="SAM" id="MobiDB-lite"/>
    </source>
</evidence>
<evidence type="ECO:0000256" key="1">
    <source>
        <dbReference type="ARBA" id="ARBA00000900"/>
    </source>
</evidence>
<feature type="zinc finger region" description="C3H1-type" evidence="8">
    <location>
        <begin position="169"/>
        <end position="196"/>
    </location>
</feature>
<evidence type="ECO:0000256" key="4">
    <source>
        <dbReference type="ARBA" id="ARBA00022723"/>
    </source>
</evidence>
<evidence type="ECO:0000313" key="12">
    <source>
        <dbReference type="EMBL" id="WAR26897.1"/>
    </source>
</evidence>
<feature type="zinc finger region" description="C3H1-type" evidence="8">
    <location>
        <begin position="8"/>
        <end position="35"/>
    </location>
</feature>
<dbReference type="InterPro" id="IPR041367">
    <property type="entry name" value="Znf-CCCH_4"/>
</dbReference>
<keyword evidence="7 8" id="KW-0862">Zinc</keyword>
<dbReference type="SMART" id="SM00184">
    <property type="entry name" value="RING"/>
    <property type="match status" value="1"/>
</dbReference>
<feature type="domain" description="C3H1-type" evidence="11">
    <location>
        <begin position="169"/>
        <end position="196"/>
    </location>
</feature>
<gene>
    <name evidence="12" type="ORF">MAR_012601</name>
</gene>
<dbReference type="InterPro" id="IPR013083">
    <property type="entry name" value="Znf_RING/FYVE/PHD"/>
</dbReference>
<dbReference type="PANTHER" id="PTHR11224:SF10">
    <property type="entry name" value="IP09428P-RELATED"/>
    <property type="match status" value="1"/>
</dbReference>
<dbReference type="PANTHER" id="PTHR11224">
    <property type="entry name" value="MAKORIN-RELATED"/>
    <property type="match status" value="1"/>
</dbReference>
<accession>A0ABY7FZ24</accession>
<keyword evidence="5" id="KW-0677">Repeat</keyword>
<feature type="domain" description="RING-type" evidence="10">
    <location>
        <begin position="242"/>
        <end position="296"/>
    </location>
</feature>
<feature type="zinc finger region" description="C3H1-type" evidence="8">
    <location>
        <begin position="325"/>
        <end position="354"/>
    </location>
</feature>
<keyword evidence="6 8" id="KW-0863">Zinc-finger</keyword>
<evidence type="ECO:0000256" key="7">
    <source>
        <dbReference type="ARBA" id="ARBA00022833"/>
    </source>
</evidence>
<evidence type="ECO:0000256" key="6">
    <source>
        <dbReference type="ARBA" id="ARBA00022771"/>
    </source>
</evidence>
<evidence type="ECO:0000259" key="10">
    <source>
        <dbReference type="PROSITE" id="PS50089"/>
    </source>
</evidence>
<dbReference type="PROSITE" id="PS00518">
    <property type="entry name" value="ZF_RING_1"/>
    <property type="match status" value="1"/>
</dbReference>
<dbReference type="SUPFAM" id="SSF57850">
    <property type="entry name" value="RING/U-box"/>
    <property type="match status" value="1"/>
</dbReference>